<accession>A0ABP8UZG6</accession>
<dbReference type="NCBIfam" id="TIGR04335">
    <property type="entry name" value="AmmeMemoSam_A"/>
    <property type="match status" value="1"/>
</dbReference>
<evidence type="ECO:0000313" key="2">
    <source>
        <dbReference type="EMBL" id="GAA4649353.1"/>
    </source>
</evidence>
<dbReference type="NCBIfam" id="TIGR00296">
    <property type="entry name" value="TIGR00296 family protein"/>
    <property type="match status" value="1"/>
</dbReference>
<sequence>MWTEEDQAQLLAVARKSIENGLQSGKPLVPETETTSNPLQAIRASFVTLTLNQNLRGCIGSLEAYRPLINDVAANAFSSAFKDPRFPPVSVEELEKIAVEISILSPMEPMQVNDEQDLLEQLQPGIDGLLIDDGCHRATFLPQVWSQLPEPSLFLNHLKRKAGMPLESWPDTMKCYRYHCDKFRESAR</sequence>
<name>A0ABP8UZG6_9GAMM</name>
<dbReference type="PANTHER" id="PTHR13016:SF0">
    <property type="entry name" value="AMME SYNDROME CANDIDATE GENE 1 PROTEIN"/>
    <property type="match status" value="1"/>
</dbReference>
<dbReference type="PROSITE" id="PS51112">
    <property type="entry name" value="AMMECR1"/>
    <property type="match status" value="1"/>
</dbReference>
<dbReference type="Gene3D" id="3.30.700.20">
    <property type="entry name" value="Hypothetical protein ph0010, domain 1"/>
    <property type="match status" value="1"/>
</dbReference>
<dbReference type="InterPro" id="IPR023473">
    <property type="entry name" value="AMMECR1"/>
</dbReference>
<dbReference type="EMBL" id="BAABFL010000131">
    <property type="protein sequence ID" value="GAA4649353.1"/>
    <property type="molecule type" value="Genomic_DNA"/>
</dbReference>
<dbReference type="RefSeq" id="WP_345195165.1">
    <property type="nucleotide sequence ID" value="NZ_BAABFL010000131.1"/>
</dbReference>
<dbReference type="InterPro" id="IPR036071">
    <property type="entry name" value="AMMECR1_dom_sf"/>
</dbReference>
<evidence type="ECO:0000313" key="3">
    <source>
        <dbReference type="Proteomes" id="UP001500604"/>
    </source>
</evidence>
<dbReference type="SUPFAM" id="SSF143447">
    <property type="entry name" value="AMMECR1-like"/>
    <property type="match status" value="1"/>
</dbReference>
<protein>
    <recommendedName>
        <fullName evidence="1">AMMECR1 domain-containing protein</fullName>
    </recommendedName>
</protein>
<dbReference type="Proteomes" id="UP001500604">
    <property type="component" value="Unassembled WGS sequence"/>
</dbReference>
<dbReference type="Pfam" id="PF01871">
    <property type="entry name" value="AMMECR1"/>
    <property type="match status" value="1"/>
</dbReference>
<gene>
    <name evidence="2" type="ORF">GCM10023116_16270</name>
</gene>
<keyword evidence="3" id="KW-1185">Reference proteome</keyword>
<dbReference type="Gene3D" id="3.30.1490.150">
    <property type="entry name" value="Hypothetical protein ph0010, domain 2"/>
    <property type="match status" value="1"/>
</dbReference>
<dbReference type="InterPro" id="IPR027623">
    <property type="entry name" value="AmmeMemoSam_A"/>
</dbReference>
<reference evidence="3" key="1">
    <citation type="journal article" date="2019" name="Int. J. Syst. Evol. Microbiol.">
        <title>The Global Catalogue of Microorganisms (GCM) 10K type strain sequencing project: providing services to taxonomists for standard genome sequencing and annotation.</title>
        <authorList>
            <consortium name="The Broad Institute Genomics Platform"/>
            <consortium name="The Broad Institute Genome Sequencing Center for Infectious Disease"/>
            <person name="Wu L."/>
            <person name="Ma J."/>
        </authorList>
    </citation>
    <scope>NUCLEOTIDE SEQUENCE [LARGE SCALE GENOMIC DNA]</scope>
    <source>
        <strain evidence="3">JCM 17805</strain>
    </source>
</reference>
<feature type="domain" description="AMMECR1" evidence="1">
    <location>
        <begin position="5"/>
        <end position="188"/>
    </location>
</feature>
<evidence type="ECO:0000259" key="1">
    <source>
        <dbReference type="PROSITE" id="PS51112"/>
    </source>
</evidence>
<proteinExistence type="predicted"/>
<organism evidence="2 3">
    <name type="scientific">Kistimonas scapharcae</name>
    <dbReference type="NCBI Taxonomy" id="1036133"/>
    <lineage>
        <taxon>Bacteria</taxon>
        <taxon>Pseudomonadati</taxon>
        <taxon>Pseudomonadota</taxon>
        <taxon>Gammaproteobacteria</taxon>
        <taxon>Oceanospirillales</taxon>
        <taxon>Endozoicomonadaceae</taxon>
        <taxon>Kistimonas</taxon>
    </lineage>
</organism>
<dbReference type="InterPro" id="IPR027485">
    <property type="entry name" value="AMMECR1_N"/>
</dbReference>
<dbReference type="PANTHER" id="PTHR13016">
    <property type="entry name" value="AMMECR1 HOMOLOG"/>
    <property type="match status" value="1"/>
</dbReference>
<comment type="caution">
    <text evidence="2">The sequence shown here is derived from an EMBL/GenBank/DDBJ whole genome shotgun (WGS) entry which is preliminary data.</text>
</comment>
<dbReference type="InterPro" id="IPR002733">
    <property type="entry name" value="AMMECR1_domain"/>
</dbReference>